<feature type="region of interest" description="Disordered" evidence="1">
    <location>
        <begin position="26"/>
        <end position="59"/>
    </location>
</feature>
<organism evidence="3 4">
    <name type="scientific">Promicromonospora iranensis</name>
    <dbReference type="NCBI Taxonomy" id="1105144"/>
    <lineage>
        <taxon>Bacteria</taxon>
        <taxon>Bacillati</taxon>
        <taxon>Actinomycetota</taxon>
        <taxon>Actinomycetes</taxon>
        <taxon>Micrococcales</taxon>
        <taxon>Promicromonosporaceae</taxon>
        <taxon>Promicromonospora</taxon>
    </lineage>
</organism>
<dbReference type="Proteomes" id="UP001183585">
    <property type="component" value="Unassembled WGS sequence"/>
</dbReference>
<gene>
    <name evidence="3" type="ORF">J2S48_001513</name>
</gene>
<evidence type="ECO:0000256" key="2">
    <source>
        <dbReference type="SAM" id="SignalP"/>
    </source>
</evidence>
<feature type="region of interest" description="Disordered" evidence="1">
    <location>
        <begin position="133"/>
        <end position="158"/>
    </location>
</feature>
<evidence type="ECO:0000313" key="3">
    <source>
        <dbReference type="EMBL" id="MDR7381998.1"/>
    </source>
</evidence>
<name>A0ABU2CKY8_9MICO</name>
<dbReference type="RefSeq" id="WP_274996289.1">
    <property type="nucleotide sequence ID" value="NZ_JAJQQP010000012.1"/>
</dbReference>
<evidence type="ECO:0000256" key="1">
    <source>
        <dbReference type="SAM" id="MobiDB-lite"/>
    </source>
</evidence>
<accession>A0ABU2CKY8</accession>
<evidence type="ECO:0000313" key="4">
    <source>
        <dbReference type="Proteomes" id="UP001183585"/>
    </source>
</evidence>
<sequence>MNPLRAPNRLLGAGLASALLLGPSACAGPAGSASGSDDPHDGPSDGLTATAPPTPSASGLVTAVTTVLQEGDGPPELCLGGVAESFPPQCSGPEIAGWDWGAVEADSAQDTTWGVYTVEGTWDGETFHLTDVTGPTEPPTTPPDARLDPDNAGAVGRDMPEPEAQELQDEVFDDLDGLTGWTENGYVWVTVVYDDGSIQRYADDRYGGDTVAVQSALQDVG</sequence>
<feature type="compositionally biased region" description="Low complexity" evidence="1">
    <location>
        <begin position="26"/>
        <end position="36"/>
    </location>
</feature>
<protein>
    <recommendedName>
        <fullName evidence="5">Peptidase YpeB-like protein</fullName>
    </recommendedName>
</protein>
<dbReference type="EMBL" id="JAVDYE010000001">
    <property type="protein sequence ID" value="MDR7381998.1"/>
    <property type="molecule type" value="Genomic_DNA"/>
</dbReference>
<keyword evidence="2" id="KW-0732">Signal</keyword>
<comment type="caution">
    <text evidence="3">The sequence shown here is derived from an EMBL/GenBank/DDBJ whole genome shotgun (WGS) entry which is preliminary data.</text>
</comment>
<reference evidence="3 4" key="1">
    <citation type="submission" date="2023-07" db="EMBL/GenBank/DDBJ databases">
        <title>Sequencing the genomes of 1000 actinobacteria strains.</title>
        <authorList>
            <person name="Klenk H.-P."/>
        </authorList>
    </citation>
    <scope>NUCLEOTIDE SEQUENCE [LARGE SCALE GENOMIC DNA]</scope>
    <source>
        <strain evidence="3 4">DSM 45554</strain>
    </source>
</reference>
<evidence type="ECO:0008006" key="5">
    <source>
        <dbReference type="Google" id="ProtNLM"/>
    </source>
</evidence>
<keyword evidence="4" id="KW-1185">Reference proteome</keyword>
<proteinExistence type="predicted"/>
<feature type="chain" id="PRO_5045724789" description="Peptidase YpeB-like protein" evidence="2">
    <location>
        <begin position="28"/>
        <end position="221"/>
    </location>
</feature>
<feature type="signal peptide" evidence="2">
    <location>
        <begin position="1"/>
        <end position="27"/>
    </location>
</feature>